<reference evidence="15" key="1">
    <citation type="submission" date="2023-03" db="EMBL/GenBank/DDBJ databases">
        <title>Mating type loci evolution in Malassezia.</title>
        <authorList>
            <person name="Coelho M.A."/>
        </authorList>
    </citation>
    <scope>NUCLEOTIDE SEQUENCE</scope>
    <source>
        <strain evidence="15">CBS 12830</strain>
    </source>
</reference>
<keyword evidence="7" id="KW-0653">Protein transport</keyword>
<evidence type="ECO:0000256" key="1">
    <source>
        <dbReference type="ARBA" id="ARBA00004555"/>
    </source>
</evidence>
<feature type="transmembrane region" description="Helical" evidence="14">
    <location>
        <begin position="834"/>
        <end position="858"/>
    </location>
</feature>
<keyword evidence="10" id="KW-0449">Lipoprotein</keyword>
<dbReference type="NCBIfam" id="TIGR00231">
    <property type="entry name" value="small_GTP"/>
    <property type="match status" value="1"/>
</dbReference>
<dbReference type="Pfam" id="PF00025">
    <property type="entry name" value="Arf"/>
    <property type="match status" value="1"/>
</dbReference>
<comment type="subcellular location">
    <subcellularLocation>
        <location evidence="1">Golgi apparatus</location>
    </subcellularLocation>
</comment>
<keyword evidence="5 11" id="KW-0547">Nucleotide-binding</keyword>
<dbReference type="PRINTS" id="PR00328">
    <property type="entry name" value="SAR1GTPBP"/>
</dbReference>
<feature type="binding site" evidence="12">
    <location>
        <position position="279"/>
    </location>
    <ligand>
        <name>Mg(2+)</name>
        <dbReference type="ChEBI" id="CHEBI:18420"/>
    </ligand>
</feature>
<evidence type="ECO:0000256" key="14">
    <source>
        <dbReference type="SAM" id="Phobius"/>
    </source>
</evidence>
<feature type="region of interest" description="Disordered" evidence="13">
    <location>
        <begin position="666"/>
        <end position="704"/>
    </location>
</feature>
<evidence type="ECO:0000313" key="16">
    <source>
        <dbReference type="Proteomes" id="UP001214415"/>
    </source>
</evidence>
<accession>A0AAF0ECP5</accession>
<evidence type="ECO:0000256" key="7">
    <source>
        <dbReference type="ARBA" id="ARBA00022927"/>
    </source>
</evidence>
<dbReference type="GO" id="GO:0003924">
    <property type="term" value="F:GTPase activity"/>
    <property type="evidence" value="ECO:0007669"/>
    <property type="project" value="InterPro"/>
</dbReference>
<dbReference type="Gene3D" id="2.30.29.30">
    <property type="entry name" value="Pleckstrin-homology domain (PH domain)/Phosphotyrosine-binding domain (PTB)"/>
    <property type="match status" value="1"/>
</dbReference>
<evidence type="ECO:0000256" key="12">
    <source>
        <dbReference type="PIRSR" id="PIRSR606689-2"/>
    </source>
</evidence>
<keyword evidence="6" id="KW-0931">ER-Golgi transport</keyword>
<keyword evidence="4" id="KW-0519">Myristate</keyword>
<evidence type="ECO:0000256" key="10">
    <source>
        <dbReference type="ARBA" id="ARBA00023288"/>
    </source>
</evidence>
<organism evidence="15 16">
    <name type="scientific">Malassezia equina</name>
    <dbReference type="NCBI Taxonomy" id="1381935"/>
    <lineage>
        <taxon>Eukaryota</taxon>
        <taxon>Fungi</taxon>
        <taxon>Dikarya</taxon>
        <taxon>Basidiomycota</taxon>
        <taxon>Ustilaginomycotina</taxon>
        <taxon>Malasseziomycetes</taxon>
        <taxon>Malasseziales</taxon>
        <taxon>Malasseziaceae</taxon>
        <taxon>Malassezia</taxon>
    </lineage>
</organism>
<evidence type="ECO:0000256" key="13">
    <source>
        <dbReference type="SAM" id="MobiDB-lite"/>
    </source>
</evidence>
<dbReference type="GO" id="GO:0016192">
    <property type="term" value="P:vesicle-mediated transport"/>
    <property type="evidence" value="ECO:0007669"/>
    <property type="project" value="UniProtKB-KW"/>
</dbReference>
<feature type="binding site" evidence="12">
    <location>
        <position position="296"/>
    </location>
    <ligand>
        <name>Mg(2+)</name>
        <dbReference type="ChEBI" id="CHEBI:18420"/>
    </ligand>
</feature>
<dbReference type="GO" id="GO:0005525">
    <property type="term" value="F:GTP binding"/>
    <property type="evidence" value="ECO:0007669"/>
    <property type="project" value="UniProtKB-KW"/>
</dbReference>
<feature type="binding site" evidence="11">
    <location>
        <position position="318"/>
    </location>
    <ligand>
        <name>GTP</name>
        <dbReference type="ChEBI" id="CHEBI:37565"/>
    </ligand>
</feature>
<keyword evidence="3" id="KW-0813">Transport</keyword>
<name>A0AAF0ECP5_9BASI</name>
<dbReference type="InterPro" id="IPR011993">
    <property type="entry name" value="PH-like_dom_sf"/>
</dbReference>
<feature type="binding site" evidence="11">
    <location>
        <begin position="374"/>
        <end position="377"/>
    </location>
    <ligand>
        <name>GTP</name>
        <dbReference type="ChEBI" id="CHEBI:37565"/>
    </ligand>
</feature>
<evidence type="ECO:0000313" key="15">
    <source>
        <dbReference type="EMBL" id="WFD22574.1"/>
    </source>
</evidence>
<dbReference type="InterPro" id="IPR006689">
    <property type="entry name" value="Small_GTPase_ARF/SAR"/>
</dbReference>
<feature type="compositionally biased region" description="Low complexity" evidence="13">
    <location>
        <begin position="674"/>
        <end position="689"/>
    </location>
</feature>
<feature type="transmembrane region" description="Helical" evidence="14">
    <location>
        <begin position="945"/>
        <end position="974"/>
    </location>
</feature>
<dbReference type="GO" id="GO:0015031">
    <property type="term" value="P:protein transport"/>
    <property type="evidence" value="ECO:0007669"/>
    <property type="project" value="UniProtKB-KW"/>
</dbReference>
<evidence type="ECO:0000256" key="11">
    <source>
        <dbReference type="PIRSR" id="PIRSR606689-1"/>
    </source>
</evidence>
<dbReference type="InterPro" id="IPR045872">
    <property type="entry name" value="Arf1-5-like"/>
</dbReference>
<feature type="binding site" evidence="11">
    <location>
        <begin position="272"/>
        <end position="279"/>
    </location>
    <ligand>
        <name>GTP</name>
        <dbReference type="ChEBI" id="CHEBI:37565"/>
    </ligand>
</feature>
<keyword evidence="16" id="KW-1185">Reference proteome</keyword>
<comment type="similarity">
    <text evidence="2">Belongs to the small GTPase superfamily. Arf family.</text>
</comment>
<keyword evidence="9 11" id="KW-0342">GTP-binding</keyword>
<dbReference type="AlphaFoldDB" id="A0AAF0ECP5"/>
<gene>
    <name evidence="15" type="ORF">MEQU1_001246</name>
</gene>
<keyword evidence="8" id="KW-0333">Golgi apparatus</keyword>
<evidence type="ECO:0000256" key="6">
    <source>
        <dbReference type="ARBA" id="ARBA00022892"/>
    </source>
</evidence>
<dbReference type="PROSITE" id="PS51417">
    <property type="entry name" value="ARF"/>
    <property type="match status" value="1"/>
</dbReference>
<dbReference type="SMART" id="SM00178">
    <property type="entry name" value="SAR"/>
    <property type="match status" value="1"/>
</dbReference>
<dbReference type="FunFam" id="3.40.50.300:FF:000024">
    <property type="entry name" value="ADP-ribosylation factor 1"/>
    <property type="match status" value="1"/>
</dbReference>
<keyword evidence="14" id="KW-0812">Transmembrane</keyword>
<proteinExistence type="inferred from homology"/>
<keyword evidence="12" id="KW-0460">Magnesium</keyword>
<dbReference type="SMART" id="SM00177">
    <property type="entry name" value="ARF"/>
    <property type="match status" value="1"/>
</dbReference>
<dbReference type="InterPro" id="IPR005225">
    <property type="entry name" value="Small_GTP-bd"/>
</dbReference>
<dbReference type="InterPro" id="IPR027417">
    <property type="entry name" value="P-loop_NTPase"/>
</dbReference>
<evidence type="ECO:0008006" key="17">
    <source>
        <dbReference type="Google" id="ProtNLM"/>
    </source>
</evidence>
<dbReference type="Proteomes" id="UP001214415">
    <property type="component" value="Chromosome 2"/>
</dbReference>
<dbReference type="CDD" id="cd04150">
    <property type="entry name" value="Arf1_5_like"/>
    <property type="match status" value="1"/>
</dbReference>
<dbReference type="GO" id="GO:0005794">
    <property type="term" value="C:Golgi apparatus"/>
    <property type="evidence" value="ECO:0007669"/>
    <property type="project" value="UniProtKB-SubCell"/>
</dbReference>
<keyword evidence="14" id="KW-0472">Membrane</keyword>
<protein>
    <recommendedName>
        <fullName evidence="17">ADP-ribosylation factor</fullName>
    </recommendedName>
</protein>
<keyword evidence="14" id="KW-1133">Transmembrane helix</keyword>
<evidence type="ECO:0000256" key="2">
    <source>
        <dbReference type="ARBA" id="ARBA00010290"/>
    </source>
</evidence>
<keyword evidence="12" id="KW-0479">Metal-binding</keyword>
<evidence type="ECO:0000256" key="3">
    <source>
        <dbReference type="ARBA" id="ARBA00022448"/>
    </source>
</evidence>
<feature type="compositionally biased region" description="Basic and acidic residues" evidence="13">
    <location>
        <begin position="496"/>
        <end position="509"/>
    </location>
</feature>
<evidence type="ECO:0000256" key="8">
    <source>
        <dbReference type="ARBA" id="ARBA00023034"/>
    </source>
</evidence>
<dbReference type="InterPro" id="IPR024156">
    <property type="entry name" value="Small_GTPase_ARF"/>
</dbReference>
<dbReference type="PANTHER" id="PTHR11711">
    <property type="entry name" value="ADP RIBOSYLATION FACTOR-RELATED"/>
    <property type="match status" value="1"/>
</dbReference>
<evidence type="ECO:0000256" key="9">
    <source>
        <dbReference type="ARBA" id="ARBA00023134"/>
    </source>
</evidence>
<dbReference type="GO" id="GO:0046872">
    <property type="term" value="F:metal ion binding"/>
    <property type="evidence" value="ECO:0007669"/>
    <property type="project" value="UniProtKB-KW"/>
</dbReference>
<dbReference type="Gene3D" id="3.40.50.300">
    <property type="entry name" value="P-loop containing nucleotide triphosphate hydrolases"/>
    <property type="match status" value="1"/>
</dbReference>
<evidence type="ECO:0000256" key="4">
    <source>
        <dbReference type="ARBA" id="ARBA00022707"/>
    </source>
</evidence>
<dbReference type="SUPFAM" id="SSF52540">
    <property type="entry name" value="P-loop containing nucleoside triphosphate hydrolases"/>
    <property type="match status" value="1"/>
</dbReference>
<dbReference type="EMBL" id="CP119901">
    <property type="protein sequence ID" value="WFD22574.1"/>
    <property type="molecule type" value="Genomic_DNA"/>
</dbReference>
<sequence length="1181" mass="134763">MQRHVWASETLEAQGFYFDTRRLHHARQALPCGYIDLHKHGILTIAWHASSHWRYWRIYPDPVVATLTDVVCHTVIPDVEDDPKPIQTPCRDPIPREAAHTLRIALRWTYRLHAHTPIGTWDDMHVANGARQWFAGTALYIRALAIAFSAPPQQPPDFELRVYSVHQVDQAWQRDRLLVRVDRARKAVTVQHDQARASQQHRFVQRMKLDSTQFLPPADLTHAFDRWVVHQALRMHRCADTLLAEHNALSSMSHLPRPLSPDRRQDGILMVGLDAAGKTTILYKLKLGEIVTTIPTIGFNVETVEYKNISFTVWDVGGQDKIRPLWRHYFQNTQGIIFVVDSNDRERIPEAREELQRMLNEDELRDALLLVFANKQDLPNAMNAAEITDKLGLHSLRQRQWFIQATCATSGDGLYEGLEWLQQGKATPGQFPEGESRMNARDILMASLKLPAMLGLDTSFKSGADFFGLDQEKGTETEESATPEFPTRAPGDPGIDTDHEPEGLEDHSDYFAYPSKVARDKRKSYPSAMKSSPEQFHGSPRSVPQRVDDDTWSMTDDTEGAPAHKRTELHPSAPRSEALSKTLHELDEVEISEFLNHFSRHTREVHLPSATRHFTRMPQWSDFAYSSEEDEKSIQPFAPSESLADRHRRSRLLMHVDRGLHRLEMPEASEANLVPSAVSTPGGSSSSRRQGSEVELPRSNSLSAMSNLAKMKGPSEVMTPAMLPGSPEPVLGSPIDGRPQKHLRIADDATEIPPELHDDHVDGVAFCVAYLLALVEQYAPDDLDEAPVTEYRESRARSHVERLYIIAPFWEQLVANLRTLYCWEVPRRTAAAAMIYFVLWYTDMLPSAFFLTLLYYVLQFRYFPQDESLLHQRVHERMVRGQHANRMAERLKRRSRLDILDLYKRWASTYGVVSQVAAGDVADFHEKIKNLLLWRNPRASRRTAIILLLISVLVTIMSPALVFKTFLFFCGITFFALMPLQTLYPRYRRALNPLWWAVLGAPTDAQWAIQLLRKRHMRYQEWLHDINHRGLGGGTTSGGYTSGSDVAPPPPLTVADERLAQMAAETAPSKHPKVTADMDRRKLDTFLCQHYGVPGHLVVTPSHVYFRSLRVMGAGSKHYVTRLEDIMGLRKTHGNRFWLWDSHGMKIMRRGRNTLLLANMARRDEAFNLLLTLASHQLQDL</sequence>
<feature type="region of interest" description="Disordered" evidence="13">
    <location>
        <begin position="473"/>
        <end position="576"/>
    </location>
</feature>
<evidence type="ECO:0000256" key="5">
    <source>
        <dbReference type="ARBA" id="ARBA00022741"/>
    </source>
</evidence>